<dbReference type="PANTHER" id="PTHR12111:SF2">
    <property type="entry name" value="SPLICING FACTOR YJU2B-RELATED"/>
    <property type="match status" value="1"/>
</dbReference>
<dbReference type="InterPro" id="IPR007590">
    <property type="entry name" value="Saf4/Yju2"/>
</dbReference>
<evidence type="ECO:0000313" key="3">
    <source>
        <dbReference type="Proteomes" id="UP000790347"/>
    </source>
</evidence>
<reference evidence="2" key="1">
    <citation type="submission" date="2013-05" db="EMBL/GenBank/DDBJ databases">
        <authorList>
            <person name="Yim A.K.Y."/>
            <person name="Chan T.F."/>
            <person name="Ji K.M."/>
            <person name="Liu X.Y."/>
            <person name="Zhou J.W."/>
            <person name="Li R.Q."/>
            <person name="Yang K.Y."/>
            <person name="Li J."/>
            <person name="Li M."/>
            <person name="Law P.T.W."/>
            <person name="Wu Y.L."/>
            <person name="Cai Z.L."/>
            <person name="Qin H."/>
            <person name="Bao Y."/>
            <person name="Leung R.K.K."/>
            <person name="Ng P.K.S."/>
            <person name="Zou J."/>
            <person name="Zhong X.J."/>
            <person name="Ran P.X."/>
            <person name="Zhong N.S."/>
            <person name="Liu Z.G."/>
            <person name="Tsui S.K.W."/>
        </authorList>
    </citation>
    <scope>NUCLEOTIDE SEQUENCE</scope>
    <source>
        <strain evidence="2">Derf</strain>
        <tissue evidence="2">Whole organism</tissue>
    </source>
</reference>
<dbReference type="GO" id="GO:0071014">
    <property type="term" value="C:post-mRNA release spliceosomal complex"/>
    <property type="evidence" value="ECO:0007669"/>
    <property type="project" value="TreeGrafter"/>
</dbReference>
<evidence type="ECO:0000313" key="2">
    <source>
        <dbReference type="EMBL" id="KAH9517866.1"/>
    </source>
</evidence>
<dbReference type="EMBL" id="ASGP02000003">
    <property type="protein sequence ID" value="KAH9517866.1"/>
    <property type="molecule type" value="Genomic_DNA"/>
</dbReference>
<dbReference type="PANTHER" id="PTHR12111">
    <property type="entry name" value="SPLICING FACTOR YJU2"/>
    <property type="match status" value="1"/>
</dbReference>
<dbReference type="GO" id="GO:0005684">
    <property type="term" value="C:U2-type spliceosomal complex"/>
    <property type="evidence" value="ECO:0007669"/>
    <property type="project" value="TreeGrafter"/>
</dbReference>
<accession>A0A922I0G6</accession>
<dbReference type="AlphaFoldDB" id="A0A922I0G6"/>
<gene>
    <name evidence="2" type="ORF">DERF_008485</name>
</gene>
<evidence type="ECO:0008006" key="4">
    <source>
        <dbReference type="Google" id="ProtNLM"/>
    </source>
</evidence>
<comment type="caution">
    <text evidence="2">The sequence shown here is derived from an EMBL/GenBank/DDBJ whole genome shotgun (WGS) entry which is preliminary data.</text>
</comment>
<reference evidence="2" key="2">
    <citation type="journal article" date="2022" name="Res Sq">
        <title>Comparative Genomics Reveals Insights into the Divergent Evolution of Astigmatic Mites and Household Pest Adaptations.</title>
        <authorList>
            <person name="Xiong Q."/>
            <person name="Wan A.T.-Y."/>
            <person name="Liu X.-Y."/>
            <person name="Fung C.S.-H."/>
            <person name="Xiao X."/>
            <person name="Malainual N."/>
            <person name="Hou J."/>
            <person name="Wang L."/>
            <person name="Wang M."/>
            <person name="Yang K."/>
            <person name="Cui Y."/>
            <person name="Leung E."/>
            <person name="Nong W."/>
            <person name="Shin S.-K."/>
            <person name="Au S."/>
            <person name="Jeong K.Y."/>
            <person name="Chew F.T."/>
            <person name="Hui J."/>
            <person name="Leung T.F."/>
            <person name="Tungtrongchitr A."/>
            <person name="Zhong N."/>
            <person name="Liu Z."/>
            <person name="Tsui S."/>
        </authorList>
    </citation>
    <scope>NUCLEOTIDE SEQUENCE</scope>
    <source>
        <strain evidence="2">Derf</strain>
        <tissue evidence="2">Whole organism</tissue>
    </source>
</reference>
<proteinExistence type="inferred from homology"/>
<organism evidence="2 3">
    <name type="scientific">Dermatophagoides farinae</name>
    <name type="common">American house dust mite</name>
    <dbReference type="NCBI Taxonomy" id="6954"/>
    <lineage>
        <taxon>Eukaryota</taxon>
        <taxon>Metazoa</taxon>
        <taxon>Ecdysozoa</taxon>
        <taxon>Arthropoda</taxon>
        <taxon>Chelicerata</taxon>
        <taxon>Arachnida</taxon>
        <taxon>Acari</taxon>
        <taxon>Acariformes</taxon>
        <taxon>Sarcoptiformes</taxon>
        <taxon>Astigmata</taxon>
        <taxon>Psoroptidia</taxon>
        <taxon>Analgoidea</taxon>
        <taxon>Pyroglyphidae</taxon>
        <taxon>Dermatophagoidinae</taxon>
        <taxon>Dermatophagoides</taxon>
    </lineage>
</organism>
<protein>
    <recommendedName>
        <fullName evidence="4">Coiled-coil domain-containing protein 130</fullName>
    </recommendedName>
</protein>
<evidence type="ECO:0000256" key="1">
    <source>
        <dbReference type="ARBA" id="ARBA00005595"/>
    </source>
</evidence>
<dbReference type="Proteomes" id="UP000790347">
    <property type="component" value="Unassembled WGS sequence"/>
</dbReference>
<dbReference type="Pfam" id="PF04502">
    <property type="entry name" value="Saf4_Yju2"/>
    <property type="match status" value="1"/>
</dbReference>
<keyword evidence="3" id="KW-1185">Reference proteome</keyword>
<name>A0A922I0G6_DERFA</name>
<comment type="similarity">
    <text evidence="1">Belongs to the CWC16 family.</text>
</comment>
<sequence length="326" mass="38031">MAERKATNKYYPPDWNPSKGSINKYRGSHPLRERARKLDQGILIIRFELPFNIWCDGCNNHVGMGVRYNAQKSKVGMYYTTPLYKFRMKCHLCDNHFEIQNDPKNLDYIILNGARRQENRWDPLENEQIDVDKNVSKKIKTDPMFKLENETMDKRKATENKNVIENLEQFQTRWKDDYSINCSLRRTFRTKRNELKTRANDDVSLLQKSSLPITMHLVSECEQDNKMAKLMKLQSKETPEQQKLLKRKQILNQSIFGITPKYPKCSLSLEKPKQTNLSSSLSSMTDMVKLKTTINTSSSTTMMKPQCSISSIVNYNESTDDDDDGD</sequence>
<dbReference type="GO" id="GO:0000398">
    <property type="term" value="P:mRNA splicing, via spliceosome"/>
    <property type="evidence" value="ECO:0007669"/>
    <property type="project" value="InterPro"/>
</dbReference>